<proteinExistence type="predicted"/>
<evidence type="ECO:0000313" key="3">
    <source>
        <dbReference type="Proteomes" id="UP001169990"/>
    </source>
</evidence>
<name>A0AAW7LIG8_BIFBR</name>
<dbReference type="EMBL" id="QELD01000018">
    <property type="protein sequence ID" value="MDN4188496.1"/>
    <property type="molecule type" value="Genomic_DNA"/>
</dbReference>
<reference evidence="2" key="1">
    <citation type="submission" date="2018-05" db="EMBL/GenBank/DDBJ databases">
        <authorList>
            <person name="Kondepudi K.K."/>
            <person name="Singh S."/>
            <person name="Chaudhry V."/>
            <person name="Mantri S."/>
            <person name="Bhadada S."/>
            <person name="Bishnoi M."/>
            <person name="Kaur J."/>
            <person name="Sharma S."/>
            <person name="Bhatia R."/>
        </authorList>
    </citation>
    <scope>NUCLEOTIDE SEQUENCE</scope>
    <source>
        <strain evidence="2">Bif11</strain>
    </source>
</reference>
<evidence type="ECO:0000313" key="2">
    <source>
        <dbReference type="EMBL" id="MDN4188496.1"/>
    </source>
</evidence>
<organism evidence="2 3">
    <name type="scientific">Bifidobacterium breve</name>
    <dbReference type="NCBI Taxonomy" id="1685"/>
    <lineage>
        <taxon>Bacteria</taxon>
        <taxon>Bacillati</taxon>
        <taxon>Actinomycetota</taxon>
        <taxon>Actinomycetes</taxon>
        <taxon>Bifidobacteriales</taxon>
        <taxon>Bifidobacteriaceae</taxon>
        <taxon>Bifidobacterium</taxon>
    </lineage>
</organism>
<reference evidence="2" key="2">
    <citation type="journal article" date="2022" name="3 Biotech.">
        <title>Isomaltooligosaccharides utilization and genomic characterization of human infant anti-inflammatory Bifidobacterium longum and Bifidobacterium breve strains.</title>
        <authorList>
            <person name="Sharma S."/>
            <person name="Singh S."/>
            <person name="Chaudhary V."/>
            <person name="Mantri S."/>
            <person name="Chander A."/>
            <person name="Maurya R."/>
            <person name="Rajarammohan S."/>
            <person name="Singh R.P."/>
            <person name="Rishi P."/>
            <person name="Bishnoi M."/>
            <person name="Bhadada S.K."/>
            <person name="Kondepudi K.K."/>
        </authorList>
    </citation>
    <scope>NUCLEOTIDE SEQUENCE</scope>
    <source>
        <strain evidence="2">Bif11</strain>
    </source>
</reference>
<evidence type="ECO:0000256" key="1">
    <source>
        <dbReference type="SAM" id="MobiDB-lite"/>
    </source>
</evidence>
<dbReference type="AlphaFoldDB" id="A0AAW7LIG8"/>
<feature type="compositionally biased region" description="Basic residues" evidence="1">
    <location>
        <begin position="28"/>
        <end position="40"/>
    </location>
</feature>
<sequence length="60" mass="6596">MYDFLSPNKTNRDWKRRHEAMPQQIPQVHRHAAGAPKKRAPGPSASPGEGGTWSNVSSTA</sequence>
<protein>
    <submittedName>
        <fullName evidence="2">Uncharacterized protein</fullName>
    </submittedName>
</protein>
<dbReference type="Proteomes" id="UP001169990">
    <property type="component" value="Unassembled WGS sequence"/>
</dbReference>
<feature type="region of interest" description="Disordered" evidence="1">
    <location>
        <begin position="1"/>
        <end position="60"/>
    </location>
</feature>
<comment type="caution">
    <text evidence="2">The sequence shown here is derived from an EMBL/GenBank/DDBJ whole genome shotgun (WGS) entry which is preliminary data.</text>
</comment>
<gene>
    <name evidence="2" type="ORF">DC496_09250</name>
</gene>
<accession>A0AAW7LIG8</accession>